<dbReference type="InterPro" id="IPR002937">
    <property type="entry name" value="Amino_oxidase"/>
</dbReference>
<evidence type="ECO:0000313" key="2">
    <source>
        <dbReference type="EMBL" id="MBE7942632.1"/>
    </source>
</evidence>
<name>A0ABR9SLK0_9BURK</name>
<keyword evidence="3" id="KW-1185">Reference proteome</keyword>
<dbReference type="Proteomes" id="UP000715965">
    <property type="component" value="Unassembled WGS sequence"/>
</dbReference>
<dbReference type="PANTHER" id="PTHR16128:SF5">
    <property type="entry name" value="FAD_NAD(P)-BINDING OXIDOREDUCTASE FAMILY PROTEIN"/>
    <property type="match status" value="1"/>
</dbReference>
<dbReference type="Gene3D" id="3.50.50.60">
    <property type="entry name" value="FAD/NAD(P)-binding domain"/>
    <property type="match status" value="1"/>
</dbReference>
<dbReference type="Pfam" id="PF01593">
    <property type="entry name" value="Amino_oxidase"/>
    <property type="match status" value="2"/>
</dbReference>
<dbReference type="EMBL" id="JADDOJ010000116">
    <property type="protein sequence ID" value="MBE7942632.1"/>
    <property type="molecule type" value="Genomic_DNA"/>
</dbReference>
<comment type="caution">
    <text evidence="2">The sequence shown here is derived from an EMBL/GenBank/DDBJ whole genome shotgun (WGS) entry which is preliminary data.</text>
</comment>
<accession>A0ABR9SLK0</accession>
<gene>
    <name evidence="2" type="ORF">IM725_18845</name>
</gene>
<proteinExistence type="predicted"/>
<dbReference type="PANTHER" id="PTHR16128">
    <property type="entry name" value="FAD/NAD(P)-BINDING OXIDOREDUCTASE FAMILY PROTEIN"/>
    <property type="match status" value="1"/>
</dbReference>
<dbReference type="SUPFAM" id="SSF51905">
    <property type="entry name" value="FAD/NAD(P)-binding domain"/>
    <property type="match status" value="1"/>
</dbReference>
<feature type="domain" description="Amine oxidase" evidence="1">
    <location>
        <begin position="89"/>
        <end position="330"/>
    </location>
</feature>
<dbReference type="Gene3D" id="3.90.660.10">
    <property type="match status" value="1"/>
</dbReference>
<feature type="domain" description="Amine oxidase" evidence="1">
    <location>
        <begin position="1"/>
        <end position="49"/>
    </location>
</feature>
<reference evidence="2 3" key="1">
    <citation type="submission" date="2020-10" db="EMBL/GenBank/DDBJ databases">
        <title>Draft genome of Ramlibacter aquaticus LMG 30558.</title>
        <authorList>
            <person name="Props R."/>
        </authorList>
    </citation>
    <scope>NUCLEOTIDE SEQUENCE [LARGE SCALE GENOMIC DNA]</scope>
    <source>
        <strain evidence="2 3">LMG 30558</strain>
    </source>
</reference>
<sequence>MAGLACARTLVQAGLRVTVFESGNDVGGRTCSVESPFGTFDAGAQYFTVRDARFEQALATAPGAVKRWSANAVRVLDPHGRVVEAALPARESHWVGTPGMDELARQWARPLRDAGQVELQTRVTRIERDALAPTRWQLQTAGPQDAVHVFSGFDAVLLAIPAAQAGGLLAASPSLGGLAEPLAAVDVAPCWTLMVAYPQAVQPTLPHLGPQWNAALSTHHRVAWLARESSKPGRGPVERWTVQASADWSREHLMDDGHRVLAKLLKAFGEVTGILAEPSHAEVMRWRWAKTMAPLGQSHLWHPRERIGLCGDWCTGHRVEDAFLSGLALALDLIAHG</sequence>
<dbReference type="InterPro" id="IPR036188">
    <property type="entry name" value="FAD/NAD-bd_sf"/>
</dbReference>
<organism evidence="2 3">
    <name type="scientific">Ramlibacter aquaticus</name>
    <dbReference type="NCBI Taxonomy" id="2780094"/>
    <lineage>
        <taxon>Bacteria</taxon>
        <taxon>Pseudomonadati</taxon>
        <taxon>Pseudomonadota</taxon>
        <taxon>Betaproteobacteria</taxon>
        <taxon>Burkholderiales</taxon>
        <taxon>Comamonadaceae</taxon>
        <taxon>Ramlibacter</taxon>
    </lineage>
</organism>
<protein>
    <submittedName>
        <fullName evidence="2">FAD-dependent oxidoreductase</fullName>
    </submittedName>
</protein>
<evidence type="ECO:0000259" key="1">
    <source>
        <dbReference type="Pfam" id="PF01593"/>
    </source>
</evidence>
<evidence type="ECO:0000313" key="3">
    <source>
        <dbReference type="Proteomes" id="UP000715965"/>
    </source>
</evidence>